<comment type="catalytic activity">
    <reaction evidence="1 10">
        <text>(2R,3S)-3-isopropylmalate = (2S)-2-isopropylmalate</text>
        <dbReference type="Rhea" id="RHEA:32287"/>
        <dbReference type="ChEBI" id="CHEBI:1178"/>
        <dbReference type="ChEBI" id="CHEBI:35121"/>
        <dbReference type="EC" id="4.2.1.33"/>
    </reaction>
</comment>
<evidence type="ECO:0000313" key="12">
    <source>
        <dbReference type="EMBL" id="RST87268.1"/>
    </source>
</evidence>
<dbReference type="PANTHER" id="PTHR43345:SF5">
    <property type="entry name" value="3-ISOPROPYLMALATE DEHYDRATASE SMALL SUBUNIT"/>
    <property type="match status" value="1"/>
</dbReference>
<name>A0A429Z0X4_9HYPH</name>
<evidence type="ECO:0000256" key="2">
    <source>
        <dbReference type="ARBA" id="ARBA00002695"/>
    </source>
</evidence>
<keyword evidence="9 10" id="KW-0100">Branched-chain amino acid biosynthesis</keyword>
<dbReference type="OrthoDB" id="9777465at2"/>
<accession>A0A429Z0X4</accession>
<dbReference type="UniPathway" id="UPA00048">
    <property type="reaction ID" value="UER00071"/>
</dbReference>
<keyword evidence="13" id="KW-1185">Reference proteome</keyword>
<dbReference type="Gene3D" id="3.20.19.10">
    <property type="entry name" value="Aconitase, domain 4"/>
    <property type="match status" value="1"/>
</dbReference>
<evidence type="ECO:0000256" key="3">
    <source>
        <dbReference type="ARBA" id="ARBA00004729"/>
    </source>
</evidence>
<evidence type="ECO:0000256" key="7">
    <source>
        <dbReference type="ARBA" id="ARBA00022605"/>
    </source>
</evidence>
<organism evidence="12 13">
    <name type="scientific">Aquibium carbonis</name>
    <dbReference type="NCBI Taxonomy" id="2495581"/>
    <lineage>
        <taxon>Bacteria</taxon>
        <taxon>Pseudomonadati</taxon>
        <taxon>Pseudomonadota</taxon>
        <taxon>Alphaproteobacteria</taxon>
        <taxon>Hyphomicrobiales</taxon>
        <taxon>Phyllobacteriaceae</taxon>
        <taxon>Aquibium</taxon>
    </lineage>
</organism>
<comment type="subunit">
    <text evidence="5 10">Heterodimer of LeuC and LeuD.</text>
</comment>
<reference evidence="12 13" key="1">
    <citation type="submission" date="2018-12" db="EMBL/GenBank/DDBJ databases">
        <title>Mesorhizobium carbonis sp. nov., isolated from coal mine water.</title>
        <authorList>
            <person name="Xin W."/>
            <person name="Xu Z."/>
            <person name="Xiang F."/>
            <person name="Zhang J."/>
            <person name="Xi L."/>
            <person name="Liu J."/>
        </authorList>
    </citation>
    <scope>NUCLEOTIDE SEQUENCE [LARGE SCALE GENOMIC DNA]</scope>
    <source>
        <strain evidence="12 13">B2.3</strain>
    </source>
</reference>
<evidence type="ECO:0000256" key="9">
    <source>
        <dbReference type="ARBA" id="ARBA00023304"/>
    </source>
</evidence>
<dbReference type="GO" id="GO:0009098">
    <property type="term" value="P:L-leucine biosynthetic process"/>
    <property type="evidence" value="ECO:0007669"/>
    <property type="project" value="UniProtKB-UniRule"/>
</dbReference>
<dbReference type="AlphaFoldDB" id="A0A429Z0X4"/>
<dbReference type="InterPro" id="IPR000573">
    <property type="entry name" value="AconitaseA/IPMdHydase_ssu_swvl"/>
</dbReference>
<comment type="pathway">
    <text evidence="3 10">Amino-acid biosynthesis; L-leucine biosynthesis; L-leucine from 3-methyl-2-oxobutanoate: step 2/4.</text>
</comment>
<keyword evidence="8 10" id="KW-0456">Lyase</keyword>
<dbReference type="Proteomes" id="UP000278398">
    <property type="component" value="Unassembled WGS sequence"/>
</dbReference>
<gene>
    <name evidence="10 12" type="primary">leuD</name>
    <name evidence="12" type="ORF">EJC49_06345</name>
</gene>
<dbReference type="InterPro" id="IPR050075">
    <property type="entry name" value="LeuD"/>
</dbReference>
<protein>
    <recommendedName>
        <fullName evidence="10">3-isopropylmalate dehydratase small subunit</fullName>
        <ecNumber evidence="10">4.2.1.33</ecNumber>
    </recommendedName>
    <alternativeName>
        <fullName evidence="10">Alpha-IPM isomerase</fullName>
        <shortName evidence="10">IPMI</shortName>
    </alternativeName>
    <alternativeName>
        <fullName evidence="10">Isopropylmalate isomerase</fullName>
    </alternativeName>
</protein>
<evidence type="ECO:0000256" key="1">
    <source>
        <dbReference type="ARBA" id="ARBA00000491"/>
    </source>
</evidence>
<comment type="similarity">
    <text evidence="4 10">Belongs to the LeuD family. LeuD type 1 subfamily.</text>
</comment>
<comment type="caution">
    <text evidence="12">The sequence shown here is derived from an EMBL/GenBank/DDBJ whole genome shotgun (WGS) entry which is preliminary data.</text>
</comment>
<keyword evidence="6 10" id="KW-0432">Leucine biosynthesis</keyword>
<evidence type="ECO:0000256" key="6">
    <source>
        <dbReference type="ARBA" id="ARBA00022430"/>
    </source>
</evidence>
<dbReference type="NCBIfam" id="NF002458">
    <property type="entry name" value="PRK01641.1"/>
    <property type="match status" value="1"/>
</dbReference>
<dbReference type="EMBL" id="RWKW01000022">
    <property type="protein sequence ID" value="RST87268.1"/>
    <property type="molecule type" value="Genomic_DNA"/>
</dbReference>
<sequence length="217" mass="24353">MEKFTTLTSVAAPLPETHLDTDVIFPARFLLLPDKKGLGEQLFNERRVNRDGDGPRFVLDTPPWNEARILVTGRAFGTGSSREQAVWALADFGFRCVIAPSFGEIFFSNCFKNGVLPIVLGEAEHADVMAKAEQALPLTIDLEAQEIRFSDGRAIAFDIDPHRKRTLIEGLDEIGLILADDQADIAAFEARQREQNPWLHLTREQLTFFDDVGEELR</sequence>
<dbReference type="GO" id="GO:0009316">
    <property type="term" value="C:3-isopropylmalate dehydratase complex"/>
    <property type="evidence" value="ECO:0007669"/>
    <property type="project" value="InterPro"/>
</dbReference>
<keyword evidence="7 10" id="KW-0028">Amino-acid biosynthesis</keyword>
<dbReference type="NCBIfam" id="TIGR00171">
    <property type="entry name" value="leuD"/>
    <property type="match status" value="1"/>
</dbReference>
<dbReference type="InterPro" id="IPR004431">
    <property type="entry name" value="3-IsopropMal_deHydase_ssu"/>
</dbReference>
<evidence type="ECO:0000313" key="13">
    <source>
        <dbReference type="Proteomes" id="UP000278398"/>
    </source>
</evidence>
<evidence type="ECO:0000256" key="10">
    <source>
        <dbReference type="HAMAP-Rule" id="MF_01031"/>
    </source>
</evidence>
<dbReference type="HAMAP" id="MF_01031">
    <property type="entry name" value="LeuD_type1"/>
    <property type="match status" value="1"/>
</dbReference>
<evidence type="ECO:0000256" key="4">
    <source>
        <dbReference type="ARBA" id="ARBA00009845"/>
    </source>
</evidence>
<dbReference type="EC" id="4.2.1.33" evidence="10"/>
<proteinExistence type="inferred from homology"/>
<dbReference type="Pfam" id="PF00694">
    <property type="entry name" value="Aconitase_C"/>
    <property type="match status" value="1"/>
</dbReference>
<dbReference type="RefSeq" id="WP_126698623.1">
    <property type="nucleotide sequence ID" value="NZ_RWKW01000022.1"/>
</dbReference>
<dbReference type="GO" id="GO:0003861">
    <property type="term" value="F:3-isopropylmalate dehydratase activity"/>
    <property type="evidence" value="ECO:0007669"/>
    <property type="project" value="UniProtKB-UniRule"/>
</dbReference>
<evidence type="ECO:0000259" key="11">
    <source>
        <dbReference type="Pfam" id="PF00694"/>
    </source>
</evidence>
<dbReference type="SUPFAM" id="SSF52016">
    <property type="entry name" value="LeuD/IlvD-like"/>
    <property type="match status" value="1"/>
</dbReference>
<comment type="function">
    <text evidence="2 10">Catalyzes the isomerization between 2-isopropylmalate and 3-isopropylmalate, via the formation of 2-isopropylmaleate.</text>
</comment>
<dbReference type="CDD" id="cd01577">
    <property type="entry name" value="IPMI_Swivel"/>
    <property type="match status" value="1"/>
</dbReference>
<evidence type="ECO:0000256" key="8">
    <source>
        <dbReference type="ARBA" id="ARBA00023239"/>
    </source>
</evidence>
<dbReference type="PANTHER" id="PTHR43345">
    <property type="entry name" value="3-ISOPROPYLMALATE DEHYDRATASE SMALL SUBUNIT 2-RELATED-RELATED"/>
    <property type="match status" value="1"/>
</dbReference>
<feature type="domain" description="Aconitase A/isopropylmalate dehydratase small subunit swivel" evidence="11">
    <location>
        <begin position="1"/>
        <end position="120"/>
    </location>
</feature>
<evidence type="ECO:0000256" key="5">
    <source>
        <dbReference type="ARBA" id="ARBA00011271"/>
    </source>
</evidence>
<dbReference type="InterPro" id="IPR033940">
    <property type="entry name" value="IPMI_Swivel"/>
</dbReference>
<dbReference type="InterPro" id="IPR015928">
    <property type="entry name" value="Aconitase/3IPM_dehydase_swvl"/>
</dbReference>